<evidence type="ECO:0000256" key="11">
    <source>
        <dbReference type="SAM" id="Phobius"/>
    </source>
</evidence>
<evidence type="ECO:0000256" key="3">
    <source>
        <dbReference type="ARBA" id="ARBA00022516"/>
    </source>
</evidence>
<keyword evidence="6 11" id="KW-1133">Transmembrane helix</keyword>
<dbReference type="GO" id="GO:0016020">
    <property type="term" value="C:membrane"/>
    <property type="evidence" value="ECO:0007669"/>
    <property type="project" value="UniProtKB-SubCell"/>
</dbReference>
<protein>
    <submittedName>
        <fullName evidence="12">CDP-diacylglycerol--serine O-phosphatidyltransferase</fullName>
        <ecNumber evidence="12">2.7.8.8</ecNumber>
    </submittedName>
</protein>
<comment type="caution">
    <text evidence="12">The sequence shown here is derived from an EMBL/GenBank/DDBJ whole genome shotgun (WGS) entry which is preliminary data.</text>
</comment>
<evidence type="ECO:0000256" key="1">
    <source>
        <dbReference type="ARBA" id="ARBA00004141"/>
    </source>
</evidence>
<keyword evidence="8 11" id="KW-0472">Membrane</keyword>
<keyword evidence="3" id="KW-0444">Lipid biosynthesis</keyword>
<keyword evidence="4 12" id="KW-0808">Transferase</keyword>
<dbReference type="InterPro" id="IPR004533">
    <property type="entry name" value="CDP-diaglyc--ser_O-PTrfase"/>
</dbReference>
<evidence type="ECO:0000256" key="8">
    <source>
        <dbReference type="ARBA" id="ARBA00023136"/>
    </source>
</evidence>
<feature type="transmembrane region" description="Helical" evidence="11">
    <location>
        <begin position="90"/>
        <end position="108"/>
    </location>
</feature>
<comment type="similarity">
    <text evidence="2">Belongs to the CDP-alcohol phosphatidyltransferase class-I family.</text>
</comment>
<dbReference type="InterPro" id="IPR000462">
    <property type="entry name" value="CDP-OH_P_trans"/>
</dbReference>
<accession>A0A7C3RCH2</accession>
<dbReference type="GO" id="GO:0008654">
    <property type="term" value="P:phospholipid biosynthetic process"/>
    <property type="evidence" value="ECO:0007669"/>
    <property type="project" value="UniProtKB-KW"/>
</dbReference>
<dbReference type="Gene3D" id="1.20.120.1760">
    <property type="match status" value="1"/>
</dbReference>
<dbReference type="NCBIfam" id="TIGR00473">
    <property type="entry name" value="pssA"/>
    <property type="match status" value="1"/>
</dbReference>
<name>A0A7C3RCH2_ARCFL</name>
<dbReference type="EMBL" id="DTLB01000051">
    <property type="protein sequence ID" value="HFW33024.1"/>
    <property type="molecule type" value="Genomic_DNA"/>
</dbReference>
<evidence type="ECO:0000256" key="6">
    <source>
        <dbReference type="ARBA" id="ARBA00022989"/>
    </source>
</evidence>
<dbReference type="EC" id="2.7.8.8" evidence="12"/>
<evidence type="ECO:0000256" key="2">
    <source>
        <dbReference type="ARBA" id="ARBA00010441"/>
    </source>
</evidence>
<proteinExistence type="inferred from homology"/>
<evidence type="ECO:0000256" key="5">
    <source>
        <dbReference type="ARBA" id="ARBA00022692"/>
    </source>
</evidence>
<feature type="transmembrane region" description="Helical" evidence="11">
    <location>
        <begin position="115"/>
        <end position="133"/>
    </location>
</feature>
<reference evidence="12" key="1">
    <citation type="journal article" date="2020" name="mSystems">
        <title>Genome- and Community-Level Interaction Insights into Carbon Utilization and Element Cycling Functions of Hydrothermarchaeota in Hydrothermal Sediment.</title>
        <authorList>
            <person name="Zhou Z."/>
            <person name="Liu Y."/>
            <person name="Xu W."/>
            <person name="Pan J."/>
            <person name="Luo Z.H."/>
            <person name="Li M."/>
        </authorList>
    </citation>
    <scope>NUCLEOTIDE SEQUENCE [LARGE SCALE GENOMIC DNA]</scope>
    <source>
        <strain evidence="12">SpSt-87</strain>
    </source>
</reference>
<evidence type="ECO:0000256" key="9">
    <source>
        <dbReference type="ARBA" id="ARBA00023209"/>
    </source>
</evidence>
<dbReference type="InterPro" id="IPR043130">
    <property type="entry name" value="CDP-OH_PTrfase_TM_dom"/>
</dbReference>
<sequence>MKIFREVSLADSLSVLNALFGFSAVVYAIQDFEKSFTFFYLALIADGLDGWVASKTEKSKIGRELDSLADAISFGLFPAIALFIRDASLFAFSSLLLAFSILRLARFNVLNCHEFVGIPTSVSAIAITSLLRLKMPIEFLASASLVLSILMVSDIRYPRIGGKYLAIAGTILLLAIFYSELCYLLLFAALLYAVYPAVRVWRRG</sequence>
<dbReference type="Pfam" id="PF01066">
    <property type="entry name" value="CDP-OH_P_transf"/>
    <property type="match status" value="1"/>
</dbReference>
<keyword evidence="10" id="KW-1208">Phospholipid metabolism</keyword>
<dbReference type="AlphaFoldDB" id="A0A7C3RCH2"/>
<feature type="transmembrane region" description="Helical" evidence="11">
    <location>
        <begin position="164"/>
        <end position="195"/>
    </location>
</feature>
<evidence type="ECO:0000256" key="10">
    <source>
        <dbReference type="ARBA" id="ARBA00023264"/>
    </source>
</evidence>
<feature type="transmembrane region" description="Helical" evidence="11">
    <location>
        <begin position="139"/>
        <end position="157"/>
    </location>
</feature>
<comment type="subcellular location">
    <subcellularLocation>
        <location evidence="1">Membrane</location>
        <topology evidence="1">Multi-pass membrane protein</topology>
    </subcellularLocation>
</comment>
<evidence type="ECO:0000313" key="12">
    <source>
        <dbReference type="EMBL" id="HFW33024.1"/>
    </source>
</evidence>
<keyword evidence="5 11" id="KW-0812">Transmembrane</keyword>
<keyword evidence="9" id="KW-0594">Phospholipid biosynthesis</keyword>
<keyword evidence="7" id="KW-0443">Lipid metabolism</keyword>
<organism evidence="12">
    <name type="scientific">Archaeoglobus fulgidus</name>
    <dbReference type="NCBI Taxonomy" id="2234"/>
    <lineage>
        <taxon>Archaea</taxon>
        <taxon>Methanobacteriati</taxon>
        <taxon>Methanobacteriota</taxon>
        <taxon>Archaeoglobi</taxon>
        <taxon>Archaeoglobales</taxon>
        <taxon>Archaeoglobaceae</taxon>
        <taxon>Archaeoglobus</taxon>
    </lineage>
</organism>
<gene>
    <name evidence="12" type="primary">pssA</name>
    <name evidence="12" type="ORF">ENW66_08795</name>
</gene>
<dbReference type="GO" id="GO:0003882">
    <property type="term" value="F:CDP-diacylglycerol-serine O-phosphatidyltransferase activity"/>
    <property type="evidence" value="ECO:0007669"/>
    <property type="project" value="UniProtKB-EC"/>
</dbReference>
<feature type="transmembrane region" description="Helical" evidence="11">
    <location>
        <begin position="12"/>
        <end position="30"/>
    </location>
</feature>
<evidence type="ECO:0000256" key="4">
    <source>
        <dbReference type="ARBA" id="ARBA00022679"/>
    </source>
</evidence>
<evidence type="ECO:0000256" key="7">
    <source>
        <dbReference type="ARBA" id="ARBA00023098"/>
    </source>
</evidence>